<dbReference type="Pfam" id="PF00072">
    <property type="entry name" value="Response_reg"/>
    <property type="match status" value="1"/>
</dbReference>
<dbReference type="Proteomes" id="UP000290889">
    <property type="component" value="Chromosome"/>
</dbReference>
<evidence type="ECO:0000256" key="1">
    <source>
        <dbReference type="PROSITE-ProRule" id="PRU00169"/>
    </source>
</evidence>
<gene>
    <name evidence="4" type="ORF">EQY75_13765</name>
</gene>
<dbReference type="InterPro" id="IPR001789">
    <property type="entry name" value="Sig_transdc_resp-reg_receiver"/>
</dbReference>
<evidence type="ECO:0000259" key="3">
    <source>
        <dbReference type="PROSITE" id="PS50930"/>
    </source>
</evidence>
<keyword evidence="1" id="KW-0597">Phosphoprotein</keyword>
<feature type="modified residue" description="4-aspartylphosphate" evidence="1">
    <location>
        <position position="53"/>
    </location>
</feature>
<dbReference type="Gene3D" id="2.40.50.1020">
    <property type="entry name" value="LytTr DNA-binding domain"/>
    <property type="match status" value="1"/>
</dbReference>
<dbReference type="SUPFAM" id="SSF52172">
    <property type="entry name" value="CheY-like"/>
    <property type="match status" value="1"/>
</dbReference>
<dbReference type="OrthoDB" id="2168082at2"/>
<feature type="domain" description="Response regulatory" evidence="2">
    <location>
        <begin position="2"/>
        <end position="113"/>
    </location>
</feature>
<dbReference type="Gene3D" id="3.40.50.2300">
    <property type="match status" value="1"/>
</dbReference>
<evidence type="ECO:0000313" key="5">
    <source>
        <dbReference type="Proteomes" id="UP000290889"/>
    </source>
</evidence>
<dbReference type="PANTHER" id="PTHR37299:SF1">
    <property type="entry name" value="STAGE 0 SPORULATION PROTEIN A HOMOLOG"/>
    <property type="match status" value="1"/>
</dbReference>
<dbReference type="RefSeq" id="WP_129606786.1">
    <property type="nucleotide sequence ID" value="NZ_CP035544.1"/>
</dbReference>
<dbReference type="InterPro" id="IPR007492">
    <property type="entry name" value="LytTR_DNA-bd_dom"/>
</dbReference>
<dbReference type="PANTHER" id="PTHR37299">
    <property type="entry name" value="TRANSCRIPTIONAL REGULATOR-RELATED"/>
    <property type="match status" value="1"/>
</dbReference>
<dbReference type="GO" id="GO:0000156">
    <property type="term" value="F:phosphorelay response regulator activity"/>
    <property type="evidence" value="ECO:0007669"/>
    <property type="project" value="InterPro"/>
</dbReference>
<name>A0A411ECP3_9FLAO</name>
<dbReference type="KEGG" id="mur:EQY75_13765"/>
<organism evidence="4 5">
    <name type="scientific">Muriicola soli</name>
    <dbReference type="NCBI Taxonomy" id="2507538"/>
    <lineage>
        <taxon>Bacteria</taxon>
        <taxon>Pseudomonadati</taxon>
        <taxon>Bacteroidota</taxon>
        <taxon>Flavobacteriia</taxon>
        <taxon>Flavobacteriales</taxon>
        <taxon>Flavobacteriaceae</taxon>
        <taxon>Muriicola</taxon>
    </lineage>
</organism>
<protein>
    <submittedName>
        <fullName evidence="4">Response regulator transcription factor</fullName>
    </submittedName>
</protein>
<accession>A0A411ECP3</accession>
<dbReference type="SMART" id="SM00850">
    <property type="entry name" value="LytTR"/>
    <property type="match status" value="1"/>
</dbReference>
<dbReference type="InterPro" id="IPR046947">
    <property type="entry name" value="LytR-like"/>
</dbReference>
<keyword evidence="5" id="KW-1185">Reference proteome</keyword>
<dbReference type="InterPro" id="IPR011006">
    <property type="entry name" value="CheY-like_superfamily"/>
</dbReference>
<dbReference type="EMBL" id="CP035544">
    <property type="protein sequence ID" value="QBA65502.1"/>
    <property type="molecule type" value="Genomic_DNA"/>
</dbReference>
<dbReference type="Pfam" id="PF04397">
    <property type="entry name" value="LytTR"/>
    <property type="match status" value="1"/>
</dbReference>
<dbReference type="PROSITE" id="PS50110">
    <property type="entry name" value="RESPONSE_REGULATORY"/>
    <property type="match status" value="1"/>
</dbReference>
<dbReference type="AlphaFoldDB" id="A0A411ECP3"/>
<feature type="domain" description="HTH LytTR-type" evidence="3">
    <location>
        <begin position="133"/>
        <end position="233"/>
    </location>
</feature>
<evidence type="ECO:0000259" key="2">
    <source>
        <dbReference type="PROSITE" id="PS50110"/>
    </source>
</evidence>
<dbReference type="GO" id="GO:0003677">
    <property type="term" value="F:DNA binding"/>
    <property type="evidence" value="ECO:0007669"/>
    <property type="project" value="InterPro"/>
</dbReference>
<reference evidence="4 5" key="1">
    <citation type="submission" date="2019-01" db="EMBL/GenBank/DDBJ databases">
        <title>Muriicola soli sp. nov., isolated from soil.</title>
        <authorList>
            <person name="Kang H.J."/>
            <person name="Kim S.B."/>
        </authorList>
    </citation>
    <scope>NUCLEOTIDE SEQUENCE [LARGE SCALE GENOMIC DNA]</scope>
    <source>
        <strain evidence="4 5">MMS17-SY002</strain>
    </source>
</reference>
<proteinExistence type="predicted"/>
<dbReference type="SMART" id="SM00448">
    <property type="entry name" value="REC"/>
    <property type="match status" value="1"/>
</dbReference>
<evidence type="ECO:0000313" key="4">
    <source>
        <dbReference type="EMBL" id="QBA65502.1"/>
    </source>
</evidence>
<sequence>MTCIIIEDQVPAQRILQKYIEDAKILQLKGTFSSALEAMEFLKNNTVDIVFLDIHLPKLTGLEFIKSLSNRPNIILTTAFSDYALESYEYNVIDYLLKPFSFQRFLKAIAKVSKTPGNSDRQTSQTINDSDDIYIKSGHEYRKLKVSDISFIKSDTDYTVIYTKETKHLSVERLKHWEEVLPKDLFLRIHKSYLINTKKIVKFLGNRVYLDNDMELPIGRLYKEAFVNKVLNQ</sequence>
<dbReference type="PROSITE" id="PS50930">
    <property type="entry name" value="HTH_LYTTR"/>
    <property type="match status" value="1"/>
</dbReference>